<sequence length="834" mass="95883">MDISPDQQSEKDVSLIVHVDDTQSDLEADLMASETDNVKMDTTVNEETNGRIEMEKIIEENAQKETEQTKMKGHVRPKRDQSDIDKPRNHRWNLRITGFTSKTCLDELKRLCSQYGTVLGGSISSKKQKSGVQYRASIGMSQPEEAEKCIAFLNQTKFEGHKIKVEKKRWRHNSLWRKLELSQKQEESLRLFQLGEQLRWEKMKIENLNLSKCEIGRQLLELNFLWTEVLLLNEMRNAMEISNDPRDANKRKFSGGSMRSRMNSPHTPSIFQLPFQNQSWLEGNTHSMHQPQDQSNPDGPTQSKRKRNRRNNSHIPSLFERSFRNQPWLKDTIGFMQNLQDGSSPRKEALSAGPMGSIMRNFPILAALQLLLKSQFRGNEYKNTDYGKQVQSNEMTGRVLEGVSHLDIPEEKQMKKQETFPFPNVQKKVERQIEEKLKQLRELIHSIQKSLNQRKQHDEPNQPSMSNYNNTSRFDLPFQNESRPEEMTHSMKRPRGDKDWNRPRRSRRSSYNNNAPRYEPPFQNESYYNEYGNTDYGRWVGQTERGMTSWEMGPSQDFQGRNDDWSRTDENWIGFDARRDMGRSREPERSYIGPNREQDPDSRNTSSRNRRGQMRSSLGGGSNQRSWDSSSVDRKVDSWSHTYGDIGNSSMNQPNDQWFGNPVNSTGRDTTGAFVDSSKTTNSKGMGYNQRPTNSEGMGYNQKSTNSEGMGYNQRPSNSEGMGYNQRPSNSEGMGYNQGPTNSEGMGYNQGPINSEGMGHNQESTNSEGMGYNQESTNMFDNSQAQDGIMLNIHGGGNNKNGQMQQPYFNAYNTGYQNEGFPSSTVGSQNRLFN</sequence>
<feature type="region of interest" description="Disordered" evidence="1">
    <location>
        <begin position="60"/>
        <end position="86"/>
    </location>
</feature>
<dbReference type="SUPFAM" id="SSF54928">
    <property type="entry name" value="RNA-binding domain, RBD"/>
    <property type="match status" value="1"/>
</dbReference>
<feature type="region of interest" description="Disordered" evidence="1">
    <location>
        <begin position="450"/>
        <end position="529"/>
    </location>
</feature>
<dbReference type="OrthoDB" id="6159137at2759"/>
<feature type="compositionally biased region" description="Basic and acidic residues" evidence="1">
    <location>
        <begin position="482"/>
        <end position="502"/>
    </location>
</feature>
<dbReference type="EMBL" id="KQ424114">
    <property type="protein sequence ID" value="KOF71554.1"/>
    <property type="molecule type" value="Genomic_DNA"/>
</dbReference>
<feature type="region of interest" description="Disordered" evidence="1">
    <location>
        <begin position="283"/>
        <end position="321"/>
    </location>
</feature>
<dbReference type="Gene3D" id="3.30.70.330">
    <property type="match status" value="1"/>
</dbReference>
<evidence type="ECO:0000259" key="2">
    <source>
        <dbReference type="SMART" id="SM00360"/>
    </source>
</evidence>
<feature type="domain" description="RRM" evidence="2">
    <location>
        <begin position="93"/>
        <end position="166"/>
    </location>
</feature>
<organism evidence="3">
    <name type="scientific">Octopus bimaculoides</name>
    <name type="common">California two-spotted octopus</name>
    <dbReference type="NCBI Taxonomy" id="37653"/>
    <lineage>
        <taxon>Eukaryota</taxon>
        <taxon>Metazoa</taxon>
        <taxon>Spiralia</taxon>
        <taxon>Lophotrochozoa</taxon>
        <taxon>Mollusca</taxon>
        <taxon>Cephalopoda</taxon>
        <taxon>Coleoidea</taxon>
        <taxon>Octopodiformes</taxon>
        <taxon>Octopoda</taxon>
        <taxon>Incirrata</taxon>
        <taxon>Octopodidae</taxon>
        <taxon>Octopus</taxon>
    </lineage>
</organism>
<protein>
    <recommendedName>
        <fullName evidence="2">RRM domain-containing protein</fullName>
    </recommendedName>
</protein>
<evidence type="ECO:0000256" key="1">
    <source>
        <dbReference type="SAM" id="MobiDB-lite"/>
    </source>
</evidence>
<accession>A0A0L8G3X1</accession>
<dbReference type="InterPro" id="IPR012677">
    <property type="entry name" value="Nucleotide-bd_a/b_plait_sf"/>
</dbReference>
<feature type="region of interest" description="Disordered" evidence="1">
    <location>
        <begin position="548"/>
        <end position="635"/>
    </location>
</feature>
<dbReference type="InterPro" id="IPR035979">
    <property type="entry name" value="RBD_domain_sf"/>
</dbReference>
<feature type="compositionally biased region" description="Polar residues" evidence="1">
    <location>
        <begin position="461"/>
        <end position="473"/>
    </location>
</feature>
<feature type="region of interest" description="Disordered" evidence="1">
    <location>
        <begin position="243"/>
        <end position="269"/>
    </location>
</feature>
<gene>
    <name evidence="3" type="ORF">OCBIM_22000918mg</name>
</gene>
<dbReference type="Pfam" id="PF00076">
    <property type="entry name" value="RRM_1"/>
    <property type="match status" value="1"/>
</dbReference>
<feature type="region of interest" description="Disordered" evidence="1">
    <location>
        <begin position="674"/>
        <end position="700"/>
    </location>
</feature>
<feature type="compositionally biased region" description="Polar residues" evidence="1">
    <location>
        <begin position="283"/>
        <end position="302"/>
    </location>
</feature>
<feature type="compositionally biased region" description="Polar residues" evidence="1">
    <location>
        <begin position="260"/>
        <end position="269"/>
    </location>
</feature>
<feature type="compositionally biased region" description="Polar residues" evidence="1">
    <location>
        <begin position="677"/>
        <end position="700"/>
    </location>
</feature>
<feature type="compositionally biased region" description="Basic residues" evidence="1">
    <location>
        <begin position="303"/>
        <end position="312"/>
    </location>
</feature>
<evidence type="ECO:0000313" key="3">
    <source>
        <dbReference type="EMBL" id="KOF71554.1"/>
    </source>
</evidence>
<dbReference type="AlphaFoldDB" id="A0A0L8G3X1"/>
<reference evidence="3" key="1">
    <citation type="submission" date="2015-07" db="EMBL/GenBank/DDBJ databases">
        <title>MeaNS - Measles Nucleotide Surveillance Program.</title>
        <authorList>
            <person name="Tran T."/>
            <person name="Druce J."/>
        </authorList>
    </citation>
    <scope>NUCLEOTIDE SEQUENCE</scope>
    <source>
        <strain evidence="3">UCB-OBI-ISO-001</strain>
        <tissue evidence="3">Gonad</tissue>
    </source>
</reference>
<feature type="compositionally biased region" description="Basic and acidic residues" evidence="1">
    <location>
        <begin position="560"/>
        <end position="589"/>
    </location>
</feature>
<feature type="compositionally biased region" description="Basic and acidic residues" evidence="1">
    <location>
        <begin position="60"/>
        <end position="70"/>
    </location>
</feature>
<dbReference type="InterPro" id="IPR000504">
    <property type="entry name" value="RRM_dom"/>
</dbReference>
<name>A0A0L8G3X1_OCTBM</name>
<dbReference type="KEGG" id="obi:106879425"/>
<dbReference type="GO" id="GO:0003723">
    <property type="term" value="F:RNA binding"/>
    <property type="evidence" value="ECO:0007669"/>
    <property type="project" value="InterPro"/>
</dbReference>
<proteinExistence type="predicted"/>
<dbReference type="SMART" id="SM00360">
    <property type="entry name" value="RRM"/>
    <property type="match status" value="1"/>
</dbReference>